<keyword evidence="2 8" id="KW-0808">Transferase</keyword>
<comment type="catalytic activity">
    <reaction evidence="8">
        <text>L-homoserine + ATP = O-phospho-L-homoserine + ADP + H(+)</text>
        <dbReference type="Rhea" id="RHEA:13985"/>
        <dbReference type="ChEBI" id="CHEBI:15378"/>
        <dbReference type="ChEBI" id="CHEBI:30616"/>
        <dbReference type="ChEBI" id="CHEBI:57476"/>
        <dbReference type="ChEBI" id="CHEBI:57590"/>
        <dbReference type="ChEBI" id="CHEBI:456216"/>
        <dbReference type="EC" id="2.7.1.39"/>
    </reaction>
</comment>
<protein>
    <recommendedName>
        <fullName evidence="8 9">Homoserine kinase</fullName>
        <shortName evidence="8">HK</shortName>
        <shortName evidence="8">HSK</shortName>
        <ecNumber evidence="8 9">2.7.1.39</ecNumber>
    </recommendedName>
</protein>
<evidence type="ECO:0000256" key="7">
    <source>
        <dbReference type="ARBA" id="ARBA00038240"/>
    </source>
</evidence>
<evidence type="ECO:0000256" key="9">
    <source>
        <dbReference type="NCBIfam" id="TIGR00938"/>
    </source>
</evidence>
<dbReference type="PANTHER" id="PTHR21064">
    <property type="entry name" value="AMINOGLYCOSIDE PHOSPHOTRANSFERASE DOMAIN-CONTAINING PROTEIN-RELATED"/>
    <property type="match status" value="1"/>
</dbReference>
<keyword evidence="5 8" id="KW-0418">Kinase</keyword>
<feature type="domain" description="Aminoglycoside phosphotransferase" evidence="10">
    <location>
        <begin position="27"/>
        <end position="263"/>
    </location>
</feature>
<keyword evidence="1 8" id="KW-0028">Amino-acid biosynthesis</keyword>
<evidence type="ECO:0000256" key="4">
    <source>
        <dbReference type="ARBA" id="ARBA00022741"/>
    </source>
</evidence>
<dbReference type="InterPro" id="IPR005280">
    <property type="entry name" value="Homoserine_kinase_II"/>
</dbReference>
<keyword evidence="3 8" id="KW-0791">Threonine biosynthesis</keyword>
<comment type="pathway">
    <text evidence="8">Amino-acid biosynthesis; L-threonine biosynthesis; L-threonine from L-aspartate: step 4/5.</text>
</comment>
<dbReference type="SUPFAM" id="SSF56112">
    <property type="entry name" value="Protein kinase-like (PK-like)"/>
    <property type="match status" value="1"/>
</dbReference>
<keyword evidence="6 8" id="KW-0067">ATP-binding</keyword>
<accession>A0ABT1XUF3</accession>
<comment type="similarity">
    <text evidence="7 8">Belongs to the pseudomonas-type ThrB family.</text>
</comment>
<dbReference type="InterPro" id="IPR050249">
    <property type="entry name" value="Pseudomonas-type_ThrB"/>
</dbReference>
<sequence>MAVYTHLSAEDLAALIAQYDVGELVSAKGIAEGVSNSNWILETTGQDGNGARFILTMYERRIDLAELPFFLDLLDHLSSHGLPVPHTIHDRHGASWRMFDQDKAVALIEYLPGVSVDRPTPQQAHAVGASLAQMHIAALEFGETREDKLNVLHNLTALQSCREELAHIDPRLPEMIERGQRICRDWPTSLPETIIHSDLFPDNVLMLGETVTGLIDFYFASNGAMAYDLAVTHAAWCFDRDGSKFHADVGDALMQGYQSVRALEPRENAAMPILAQAACLRFVASRAQDWIDTPPDAHVTRKDPMDFVRRWDVYAEMGDRLFA</sequence>
<evidence type="ECO:0000259" key="10">
    <source>
        <dbReference type="Pfam" id="PF01636"/>
    </source>
</evidence>
<dbReference type="NCBIfam" id="NF003558">
    <property type="entry name" value="PRK05231.1"/>
    <property type="match status" value="1"/>
</dbReference>
<gene>
    <name evidence="8 11" type="primary">thrB</name>
    <name evidence="11" type="ORF">NSO95_13040</name>
</gene>
<dbReference type="GO" id="GO:0004413">
    <property type="term" value="F:homoserine kinase activity"/>
    <property type="evidence" value="ECO:0007669"/>
    <property type="project" value="UniProtKB-EC"/>
</dbReference>
<evidence type="ECO:0000256" key="2">
    <source>
        <dbReference type="ARBA" id="ARBA00022679"/>
    </source>
</evidence>
<dbReference type="PANTHER" id="PTHR21064:SF6">
    <property type="entry name" value="AMINOGLYCOSIDE PHOSPHOTRANSFERASE DOMAIN-CONTAINING PROTEIN"/>
    <property type="match status" value="1"/>
</dbReference>
<dbReference type="HAMAP" id="MF_00301">
    <property type="entry name" value="Homoser_kinase_2"/>
    <property type="match status" value="1"/>
</dbReference>
<evidence type="ECO:0000256" key="1">
    <source>
        <dbReference type="ARBA" id="ARBA00022605"/>
    </source>
</evidence>
<dbReference type="InterPro" id="IPR002575">
    <property type="entry name" value="Aminoglycoside_PTrfase"/>
</dbReference>
<comment type="caution">
    <text evidence="11">The sequence shown here is derived from an EMBL/GenBank/DDBJ whole genome shotgun (WGS) entry which is preliminary data.</text>
</comment>
<keyword evidence="4 8" id="KW-0547">Nucleotide-binding</keyword>
<dbReference type="Proteomes" id="UP001206067">
    <property type="component" value="Unassembled WGS sequence"/>
</dbReference>
<evidence type="ECO:0000256" key="3">
    <source>
        <dbReference type="ARBA" id="ARBA00022697"/>
    </source>
</evidence>
<proteinExistence type="inferred from homology"/>
<evidence type="ECO:0000256" key="6">
    <source>
        <dbReference type="ARBA" id="ARBA00022840"/>
    </source>
</evidence>
<organism evidence="11 12">
    <name type="scientific">Parerythrobacter lacustris</name>
    <dbReference type="NCBI Taxonomy" id="2969984"/>
    <lineage>
        <taxon>Bacteria</taxon>
        <taxon>Pseudomonadati</taxon>
        <taxon>Pseudomonadota</taxon>
        <taxon>Alphaproteobacteria</taxon>
        <taxon>Sphingomonadales</taxon>
        <taxon>Erythrobacteraceae</taxon>
        <taxon>Parerythrobacter</taxon>
    </lineage>
</organism>
<dbReference type="EC" id="2.7.1.39" evidence="8 9"/>
<dbReference type="Gene3D" id="3.30.200.20">
    <property type="entry name" value="Phosphorylase Kinase, domain 1"/>
    <property type="match status" value="1"/>
</dbReference>
<dbReference type="NCBIfam" id="TIGR00938">
    <property type="entry name" value="thrB_alt"/>
    <property type="match status" value="1"/>
</dbReference>
<evidence type="ECO:0000313" key="12">
    <source>
        <dbReference type="Proteomes" id="UP001206067"/>
    </source>
</evidence>
<keyword evidence="12" id="KW-1185">Reference proteome</keyword>
<dbReference type="InterPro" id="IPR011009">
    <property type="entry name" value="Kinase-like_dom_sf"/>
</dbReference>
<reference evidence="11 12" key="1">
    <citation type="submission" date="2022-08" db="EMBL/GenBank/DDBJ databases">
        <title>Polyphasic taxonomy analysis of Qipengyuania sp.RS5-5.</title>
        <authorList>
            <person name="Xamxidin M."/>
            <person name="Wu M."/>
        </authorList>
    </citation>
    <scope>NUCLEOTIDE SEQUENCE [LARGE SCALE GENOMIC DNA]</scope>
    <source>
        <strain evidence="11 12">RS5-5</strain>
    </source>
</reference>
<dbReference type="EMBL" id="JANKHH010000007">
    <property type="protein sequence ID" value="MCR2834869.1"/>
    <property type="molecule type" value="Genomic_DNA"/>
</dbReference>
<name>A0ABT1XUF3_9SPHN</name>
<dbReference type="CDD" id="cd05153">
    <property type="entry name" value="HomoserineK_II"/>
    <property type="match status" value="1"/>
</dbReference>
<dbReference type="RefSeq" id="WP_257596719.1">
    <property type="nucleotide sequence ID" value="NZ_JANKHH010000007.1"/>
</dbReference>
<evidence type="ECO:0000256" key="5">
    <source>
        <dbReference type="ARBA" id="ARBA00022777"/>
    </source>
</evidence>
<evidence type="ECO:0000256" key="8">
    <source>
        <dbReference type="HAMAP-Rule" id="MF_00301"/>
    </source>
</evidence>
<dbReference type="Gene3D" id="3.90.1200.10">
    <property type="match status" value="1"/>
</dbReference>
<dbReference type="Pfam" id="PF01636">
    <property type="entry name" value="APH"/>
    <property type="match status" value="1"/>
</dbReference>
<evidence type="ECO:0000313" key="11">
    <source>
        <dbReference type="EMBL" id="MCR2834869.1"/>
    </source>
</evidence>